<organism evidence="2 3">
    <name type="scientific">Mycena rosella</name>
    <name type="common">Pink bonnet</name>
    <name type="synonym">Agaricus rosellus</name>
    <dbReference type="NCBI Taxonomy" id="1033263"/>
    <lineage>
        <taxon>Eukaryota</taxon>
        <taxon>Fungi</taxon>
        <taxon>Dikarya</taxon>
        <taxon>Basidiomycota</taxon>
        <taxon>Agaricomycotina</taxon>
        <taxon>Agaricomycetes</taxon>
        <taxon>Agaricomycetidae</taxon>
        <taxon>Agaricales</taxon>
        <taxon>Marasmiineae</taxon>
        <taxon>Mycenaceae</taxon>
        <taxon>Mycena</taxon>
    </lineage>
</organism>
<dbReference type="InterPro" id="IPR032675">
    <property type="entry name" value="LRR_dom_sf"/>
</dbReference>
<sequence>MGFCFVEVVYKDGKARALPYLSSFPSPNAFHLVVAPLHVLSATAIFILTFDGDNEIRHTPQTRRPQCQPRATRSHTRRSQPPHSDHWRVQRPSSNKRPAQSLPANRQPVVQPSKKRRTEREEEEEMELDEERARDLDQTAHAFVQRTRLFRIDATIQQLERERGSLTAQLDLRKYTVLTLLSEIVSEIFLHALDPRSLNTRSPAPTVLAQVCGHWREIALSLPALWSTLSLKLNRATVTNRLAMANTWLTRSGARPLSISLRYGPDFGGITHLGAEFLQFIDEISSAFFRLEHLDVGVHLSGASLKLLQYPMPKLKHLTLWMDRLHTEDDVPLVISPEAVPLLRSLEIRHYHPFSTLVLPWKQLTTLKCNYIEYRHLKKILEQTSSLSHCMIDDMLRGPTSDKTSITLPRLESLVFSLYAPDENPIHHIFPISMMELPALRILEIPETYLCHPSCDDLRVLVDSWGCSLQELRIIDLAQTLERTYIEKFPSILSISFHRQVLRAIVREDDEDKQAQAACGGVR</sequence>
<feature type="compositionally biased region" description="Polar residues" evidence="1">
    <location>
        <begin position="91"/>
        <end position="110"/>
    </location>
</feature>
<protein>
    <recommendedName>
        <fullName evidence="4">F-box domain-containing protein</fullName>
    </recommendedName>
</protein>
<evidence type="ECO:0000313" key="2">
    <source>
        <dbReference type="EMBL" id="KAJ7663575.1"/>
    </source>
</evidence>
<dbReference type="AlphaFoldDB" id="A0AAD7G795"/>
<proteinExistence type="predicted"/>
<dbReference type="Proteomes" id="UP001221757">
    <property type="component" value="Unassembled WGS sequence"/>
</dbReference>
<name>A0AAD7G795_MYCRO</name>
<comment type="caution">
    <text evidence="2">The sequence shown here is derived from an EMBL/GenBank/DDBJ whole genome shotgun (WGS) entry which is preliminary data.</text>
</comment>
<dbReference type="Gene3D" id="3.80.10.10">
    <property type="entry name" value="Ribonuclease Inhibitor"/>
    <property type="match status" value="1"/>
</dbReference>
<accession>A0AAD7G795</accession>
<feature type="compositionally biased region" description="Polar residues" evidence="1">
    <location>
        <begin position="62"/>
        <end position="71"/>
    </location>
</feature>
<feature type="compositionally biased region" description="Acidic residues" evidence="1">
    <location>
        <begin position="121"/>
        <end position="130"/>
    </location>
</feature>
<evidence type="ECO:0000313" key="3">
    <source>
        <dbReference type="Proteomes" id="UP001221757"/>
    </source>
</evidence>
<evidence type="ECO:0000256" key="1">
    <source>
        <dbReference type="SAM" id="MobiDB-lite"/>
    </source>
</evidence>
<dbReference type="EMBL" id="JARKIE010000231">
    <property type="protein sequence ID" value="KAJ7663575.1"/>
    <property type="molecule type" value="Genomic_DNA"/>
</dbReference>
<dbReference type="SUPFAM" id="SSF52047">
    <property type="entry name" value="RNI-like"/>
    <property type="match status" value="1"/>
</dbReference>
<keyword evidence="3" id="KW-1185">Reference proteome</keyword>
<gene>
    <name evidence="2" type="ORF">B0H17DRAFT_1211588</name>
</gene>
<feature type="region of interest" description="Disordered" evidence="1">
    <location>
        <begin position="56"/>
        <end position="133"/>
    </location>
</feature>
<evidence type="ECO:0008006" key="4">
    <source>
        <dbReference type="Google" id="ProtNLM"/>
    </source>
</evidence>
<reference evidence="2" key="1">
    <citation type="submission" date="2023-03" db="EMBL/GenBank/DDBJ databases">
        <title>Massive genome expansion in bonnet fungi (Mycena s.s.) driven by repeated elements and novel gene families across ecological guilds.</title>
        <authorList>
            <consortium name="Lawrence Berkeley National Laboratory"/>
            <person name="Harder C.B."/>
            <person name="Miyauchi S."/>
            <person name="Viragh M."/>
            <person name="Kuo A."/>
            <person name="Thoen E."/>
            <person name="Andreopoulos B."/>
            <person name="Lu D."/>
            <person name="Skrede I."/>
            <person name="Drula E."/>
            <person name="Henrissat B."/>
            <person name="Morin E."/>
            <person name="Kohler A."/>
            <person name="Barry K."/>
            <person name="LaButti K."/>
            <person name="Morin E."/>
            <person name="Salamov A."/>
            <person name="Lipzen A."/>
            <person name="Mereny Z."/>
            <person name="Hegedus B."/>
            <person name="Baldrian P."/>
            <person name="Stursova M."/>
            <person name="Weitz H."/>
            <person name="Taylor A."/>
            <person name="Grigoriev I.V."/>
            <person name="Nagy L.G."/>
            <person name="Martin F."/>
            <person name="Kauserud H."/>
        </authorList>
    </citation>
    <scope>NUCLEOTIDE SEQUENCE</scope>
    <source>
        <strain evidence="2">CBHHK067</strain>
    </source>
</reference>